<feature type="transmembrane region" description="Helical" evidence="8">
    <location>
        <begin position="279"/>
        <end position="298"/>
    </location>
</feature>
<dbReference type="InterPro" id="IPR050586">
    <property type="entry name" value="CPA3_Na-H_Antiporter_D"/>
</dbReference>
<dbReference type="EMBL" id="CP042430">
    <property type="protein sequence ID" value="QEC48228.1"/>
    <property type="molecule type" value="Genomic_DNA"/>
</dbReference>
<evidence type="ECO:0000256" key="6">
    <source>
        <dbReference type="ARBA" id="ARBA00023136"/>
    </source>
</evidence>
<dbReference type="AlphaFoldDB" id="A0A5B8U5W5"/>
<feature type="transmembrane region" description="Helical" evidence="8">
    <location>
        <begin position="29"/>
        <end position="50"/>
    </location>
</feature>
<sequence length="595" mass="61333">MAVAALVVLVPMLAATLLAAWSPLAPRRSSLLGLAPAMACVVLAAMLLGHSVGRRQIVWFSGWHPRGGAAIGIDFAVDPIGAGLALFVAVLALVAFVLAARLIVEKSLLFDALVLLFVAGMLGFCLSGDVFNMFVFFELMSVAGYVLVGYEIRHRAPLEGSLTFAVTNTVGSILFLFGIALVYGTSGALNLAQIGRALHDRPLDLAVILGFALIAVGLLIKAAVVPFHLWTADAYAVATTPVCILLAGAFSELGLYGLMRIYWAAFHGVLGRHDAELRAVLVVAGALTAVLAATMCMLQHHLKRMLAFATIAQVGLFLIGLGLLSADGVAGTAIWIVGDGVTKAALFAIVGLVEHRHGSLTEGRLRGVARSSWPLGVLFAIGALTIASLPPTGSFLGRSLVEDAALKADGYRWVPVLMAAVTAVIAGTLLRAGVRVFAGWGARAGEDPYDADERDDERAPRSGAVLLTVASGLLAAAIGWGVVPGLRTAVARAAAVFVDTGGYGASVLGGVSPVVVVPELKAPGTTGLLYAGASLAGALIIATFGLLGFGRRPPQAARVVIATLRAIHSGRPTDYVAWTATGAAALCGVLAVVLR</sequence>
<accession>A0A5B8U5W5</accession>
<evidence type="ECO:0000256" key="7">
    <source>
        <dbReference type="RuleBase" id="RU000320"/>
    </source>
</evidence>
<dbReference type="PANTHER" id="PTHR42703:SF1">
    <property type="entry name" value="NA(+)_H(+) ANTIPORTER SUBUNIT D1"/>
    <property type="match status" value="1"/>
</dbReference>
<dbReference type="KEGG" id="bsol:FSW04_12070"/>
<dbReference type="InterPro" id="IPR001750">
    <property type="entry name" value="ND/Mrp_TM"/>
</dbReference>
<dbReference type="PANTHER" id="PTHR42703">
    <property type="entry name" value="NADH DEHYDROGENASE"/>
    <property type="match status" value="1"/>
</dbReference>
<feature type="transmembrane region" description="Helical" evidence="8">
    <location>
        <begin position="464"/>
        <end position="483"/>
    </location>
</feature>
<evidence type="ECO:0000256" key="3">
    <source>
        <dbReference type="ARBA" id="ARBA00022475"/>
    </source>
</evidence>
<dbReference type="OrthoDB" id="9768329at2"/>
<evidence type="ECO:0000313" key="11">
    <source>
        <dbReference type="Proteomes" id="UP000321805"/>
    </source>
</evidence>
<feature type="transmembrane region" description="Helical" evidence="8">
    <location>
        <begin position="489"/>
        <end position="516"/>
    </location>
</feature>
<feature type="transmembrane region" description="Helical" evidence="8">
    <location>
        <begin position="205"/>
        <end position="227"/>
    </location>
</feature>
<evidence type="ECO:0000259" key="9">
    <source>
        <dbReference type="Pfam" id="PF00361"/>
    </source>
</evidence>
<feature type="transmembrane region" description="Helical" evidence="8">
    <location>
        <begin position="107"/>
        <end position="124"/>
    </location>
</feature>
<dbReference type="GO" id="GO:0008137">
    <property type="term" value="F:NADH dehydrogenase (ubiquinone) activity"/>
    <property type="evidence" value="ECO:0007669"/>
    <property type="project" value="InterPro"/>
</dbReference>
<comment type="subcellular location">
    <subcellularLocation>
        <location evidence="1">Cell membrane</location>
        <topology evidence="1">Multi-pass membrane protein</topology>
    </subcellularLocation>
    <subcellularLocation>
        <location evidence="7">Membrane</location>
        <topology evidence="7">Multi-pass membrane protein</topology>
    </subcellularLocation>
</comment>
<keyword evidence="5 8" id="KW-1133">Transmembrane helix</keyword>
<organism evidence="10 11">
    <name type="scientific">Baekduia soli</name>
    <dbReference type="NCBI Taxonomy" id="496014"/>
    <lineage>
        <taxon>Bacteria</taxon>
        <taxon>Bacillati</taxon>
        <taxon>Actinomycetota</taxon>
        <taxon>Thermoleophilia</taxon>
        <taxon>Solirubrobacterales</taxon>
        <taxon>Baekduiaceae</taxon>
        <taxon>Baekduia</taxon>
    </lineage>
</organism>
<dbReference type="RefSeq" id="WP_146919534.1">
    <property type="nucleotide sequence ID" value="NZ_CP042430.1"/>
</dbReference>
<comment type="similarity">
    <text evidence="2">Belongs to the CPA3 antiporters (TC 2.A.63) subunit D family.</text>
</comment>
<feature type="transmembrane region" description="Helical" evidence="8">
    <location>
        <begin position="82"/>
        <end position="100"/>
    </location>
</feature>
<name>A0A5B8U5W5_9ACTN</name>
<evidence type="ECO:0000256" key="1">
    <source>
        <dbReference type="ARBA" id="ARBA00004651"/>
    </source>
</evidence>
<reference evidence="10 11" key="1">
    <citation type="journal article" date="2018" name="J. Microbiol.">
        <title>Baekduia soli gen. nov., sp. nov., a novel bacterium isolated from the soil of Baekdu Mountain and proposal of a novel family name, Baekduiaceae fam. nov.</title>
        <authorList>
            <person name="An D.S."/>
            <person name="Siddiqi M.Z."/>
            <person name="Kim K.H."/>
            <person name="Yu H.S."/>
            <person name="Im W.T."/>
        </authorList>
    </citation>
    <scope>NUCLEOTIDE SEQUENCE [LARGE SCALE GENOMIC DNA]</scope>
    <source>
        <strain evidence="10 11">BR7-21</strain>
    </source>
</reference>
<dbReference type="GO" id="GO:0042773">
    <property type="term" value="P:ATP synthesis coupled electron transport"/>
    <property type="evidence" value="ECO:0007669"/>
    <property type="project" value="InterPro"/>
</dbReference>
<proteinExistence type="inferred from homology"/>
<feature type="transmembrane region" description="Helical" evidence="8">
    <location>
        <begin position="528"/>
        <end position="549"/>
    </location>
</feature>
<keyword evidence="4 7" id="KW-0812">Transmembrane</keyword>
<feature type="domain" description="NADH:quinone oxidoreductase/Mrp antiporter transmembrane" evidence="9">
    <location>
        <begin position="127"/>
        <end position="414"/>
    </location>
</feature>
<gene>
    <name evidence="10" type="ORF">FSW04_12070</name>
</gene>
<dbReference type="Proteomes" id="UP000321805">
    <property type="component" value="Chromosome"/>
</dbReference>
<feature type="transmembrane region" description="Helical" evidence="8">
    <location>
        <begin position="162"/>
        <end position="185"/>
    </location>
</feature>
<feature type="transmembrane region" description="Helical" evidence="8">
    <location>
        <begin position="234"/>
        <end position="259"/>
    </location>
</feature>
<evidence type="ECO:0000256" key="2">
    <source>
        <dbReference type="ARBA" id="ARBA00005346"/>
    </source>
</evidence>
<keyword evidence="11" id="KW-1185">Reference proteome</keyword>
<dbReference type="InterPro" id="IPR003918">
    <property type="entry name" value="NADH_UbQ_OxRdtase"/>
</dbReference>
<evidence type="ECO:0000256" key="8">
    <source>
        <dbReference type="SAM" id="Phobius"/>
    </source>
</evidence>
<dbReference type="PRINTS" id="PR01437">
    <property type="entry name" value="NUOXDRDTASE4"/>
</dbReference>
<evidence type="ECO:0000256" key="4">
    <source>
        <dbReference type="ARBA" id="ARBA00022692"/>
    </source>
</evidence>
<protein>
    <submittedName>
        <fullName evidence="10">NADH-quinone oxidoreductase subunit D</fullName>
    </submittedName>
</protein>
<keyword evidence="3" id="KW-1003">Cell membrane</keyword>
<evidence type="ECO:0000256" key="5">
    <source>
        <dbReference type="ARBA" id="ARBA00022989"/>
    </source>
</evidence>
<dbReference type="GO" id="GO:0005886">
    <property type="term" value="C:plasma membrane"/>
    <property type="evidence" value="ECO:0007669"/>
    <property type="project" value="UniProtKB-SubCell"/>
</dbReference>
<feature type="transmembrane region" description="Helical" evidence="8">
    <location>
        <begin position="373"/>
        <end position="390"/>
    </location>
</feature>
<feature type="transmembrane region" description="Helical" evidence="8">
    <location>
        <begin position="410"/>
        <end position="430"/>
    </location>
</feature>
<evidence type="ECO:0000313" key="10">
    <source>
        <dbReference type="EMBL" id="QEC48228.1"/>
    </source>
</evidence>
<keyword evidence="6 8" id="KW-0472">Membrane</keyword>
<feature type="transmembrane region" description="Helical" evidence="8">
    <location>
        <begin position="575"/>
        <end position="594"/>
    </location>
</feature>
<dbReference type="Pfam" id="PF00361">
    <property type="entry name" value="Proton_antipo_M"/>
    <property type="match status" value="1"/>
</dbReference>